<evidence type="ECO:0000259" key="5">
    <source>
        <dbReference type="PROSITE" id="PS50122"/>
    </source>
</evidence>
<evidence type="ECO:0000256" key="4">
    <source>
        <dbReference type="PROSITE-ProRule" id="PRU00050"/>
    </source>
</evidence>
<dbReference type="KEGG" id="dez:DKM44_11820"/>
<dbReference type="EMBL" id="CP029494">
    <property type="protein sequence ID" value="AWN24653.1"/>
    <property type="molecule type" value="Genomic_DNA"/>
</dbReference>
<dbReference type="PIRSF" id="PIRSF036461">
    <property type="entry name" value="Chmtx_methlestr"/>
    <property type="match status" value="1"/>
</dbReference>
<accession>A0A2Z3JHR5</accession>
<keyword evidence="1 4" id="KW-0378">Hydrolase</keyword>
<dbReference type="InterPro" id="IPR000673">
    <property type="entry name" value="Sig_transdc_resp-reg_Me-estase"/>
</dbReference>
<feature type="active site" evidence="4">
    <location>
        <position position="124"/>
    </location>
</feature>
<dbReference type="InterPro" id="IPR035909">
    <property type="entry name" value="CheB_C"/>
</dbReference>
<dbReference type="PANTHER" id="PTHR42872:SF6">
    <property type="entry name" value="PROTEIN-GLUTAMATE METHYLESTERASE_PROTEIN-GLUTAMINE GLUTAMINASE"/>
    <property type="match status" value="1"/>
</dbReference>
<dbReference type="SUPFAM" id="SSF52738">
    <property type="entry name" value="Methylesterase CheB, C-terminal domain"/>
    <property type="match status" value="1"/>
</dbReference>
<reference evidence="6 7" key="1">
    <citation type="submission" date="2018-05" db="EMBL/GenBank/DDBJ databases">
        <title>Complete Genome Sequence of Deinococcus sp. strain 17bor-2.</title>
        <authorList>
            <person name="Srinivasan S."/>
        </authorList>
    </citation>
    <scope>NUCLEOTIDE SEQUENCE [LARGE SCALE GENOMIC DNA]</scope>
    <source>
        <strain evidence="6 7">17bor-2</strain>
    </source>
</reference>
<dbReference type="CDD" id="cd16433">
    <property type="entry name" value="CheB"/>
    <property type="match status" value="1"/>
</dbReference>
<evidence type="ECO:0000256" key="3">
    <source>
        <dbReference type="ARBA" id="ARBA00048267"/>
    </source>
</evidence>
<dbReference type="GO" id="GO:0000156">
    <property type="term" value="F:phosphorelay response regulator activity"/>
    <property type="evidence" value="ECO:0007669"/>
    <property type="project" value="InterPro"/>
</dbReference>
<protein>
    <recommendedName>
        <fullName evidence="2">protein-glutamate methylesterase</fullName>
        <ecNumber evidence="2">3.1.1.61</ecNumber>
    </recommendedName>
</protein>
<dbReference type="EC" id="3.1.1.61" evidence="2"/>
<keyword evidence="4" id="KW-0145">Chemotaxis</keyword>
<dbReference type="Gene3D" id="3.40.50.180">
    <property type="entry name" value="Methylesterase CheB, C-terminal domain"/>
    <property type="match status" value="1"/>
</dbReference>
<feature type="active site" evidence="4">
    <location>
        <position position="32"/>
    </location>
</feature>
<evidence type="ECO:0000313" key="6">
    <source>
        <dbReference type="EMBL" id="AWN24653.1"/>
    </source>
</evidence>
<dbReference type="PROSITE" id="PS50122">
    <property type="entry name" value="CHEB"/>
    <property type="match status" value="1"/>
</dbReference>
<evidence type="ECO:0000313" key="7">
    <source>
        <dbReference type="Proteomes" id="UP000245368"/>
    </source>
</evidence>
<name>A0A2Z3JHR5_9DEIO</name>
<proteinExistence type="predicted"/>
<dbReference type="Proteomes" id="UP000245368">
    <property type="component" value="Chromosome"/>
</dbReference>
<dbReference type="PANTHER" id="PTHR42872">
    <property type="entry name" value="PROTEIN-GLUTAMATE METHYLESTERASE/PROTEIN-GLUTAMINE GLUTAMINASE"/>
    <property type="match status" value="1"/>
</dbReference>
<sequence length="333" mass="35932">MVGGSAGALEPLRELVAHLPADFPAALLVVIHCPPDLPSYLPQILQSAGSLPVSAVQQPAALESGHIYVAPPNRHLLVGRDEVRPSRGPRENRSRPSVDVLFRSAAYTHRASVIGVLLSGMLGDGTSGLWTIKRLGGQAIVQHPEEALYPSMPLSALQEVAVDTILPVRDIAGDLLTRLGAPNFGQGAAEMDEHEWRRLQLEVSIADEGNAFAGGILTGGDPSPFTCPECHGTMVKIQEGRTLRFRCHTGHAYSAPALLGELHRAAEANLWTTVRGMEEQVMLLDHLAKHAAEAGQLHTAELYRSEAAAVRRRIEPLRRLLWQDGALPVQPVE</sequence>
<dbReference type="GO" id="GO:0008984">
    <property type="term" value="F:protein-glutamate methylesterase activity"/>
    <property type="evidence" value="ECO:0007669"/>
    <property type="project" value="UniProtKB-EC"/>
</dbReference>
<dbReference type="Pfam" id="PF01339">
    <property type="entry name" value="CheB_methylest"/>
    <property type="match status" value="1"/>
</dbReference>
<organism evidence="6 7">
    <name type="scientific">Deinococcus irradiatisoli</name>
    <dbReference type="NCBI Taxonomy" id="2202254"/>
    <lineage>
        <taxon>Bacteria</taxon>
        <taxon>Thermotogati</taxon>
        <taxon>Deinococcota</taxon>
        <taxon>Deinococci</taxon>
        <taxon>Deinococcales</taxon>
        <taxon>Deinococcaceae</taxon>
        <taxon>Deinococcus</taxon>
    </lineage>
</organism>
<dbReference type="GO" id="GO:0005737">
    <property type="term" value="C:cytoplasm"/>
    <property type="evidence" value="ECO:0007669"/>
    <property type="project" value="InterPro"/>
</dbReference>
<comment type="catalytic activity">
    <reaction evidence="3">
        <text>[protein]-L-glutamate 5-O-methyl ester + H2O = L-glutamyl-[protein] + methanol + H(+)</text>
        <dbReference type="Rhea" id="RHEA:23236"/>
        <dbReference type="Rhea" id="RHEA-COMP:10208"/>
        <dbReference type="Rhea" id="RHEA-COMP:10311"/>
        <dbReference type="ChEBI" id="CHEBI:15377"/>
        <dbReference type="ChEBI" id="CHEBI:15378"/>
        <dbReference type="ChEBI" id="CHEBI:17790"/>
        <dbReference type="ChEBI" id="CHEBI:29973"/>
        <dbReference type="ChEBI" id="CHEBI:82795"/>
        <dbReference type="EC" id="3.1.1.61"/>
    </reaction>
</comment>
<dbReference type="OrthoDB" id="9793421at2"/>
<dbReference type="GO" id="GO:0006935">
    <property type="term" value="P:chemotaxis"/>
    <property type="evidence" value="ECO:0007669"/>
    <property type="project" value="UniProtKB-UniRule"/>
</dbReference>
<evidence type="ECO:0000256" key="1">
    <source>
        <dbReference type="ARBA" id="ARBA00022801"/>
    </source>
</evidence>
<dbReference type="AlphaFoldDB" id="A0A2Z3JHR5"/>
<dbReference type="InterPro" id="IPR011247">
    <property type="entry name" value="Chemotax_prot-Glu_Me-esterase"/>
</dbReference>
<gene>
    <name evidence="6" type="ORF">DKM44_11820</name>
</gene>
<evidence type="ECO:0000256" key="2">
    <source>
        <dbReference type="ARBA" id="ARBA00039140"/>
    </source>
</evidence>
<feature type="domain" description="CheB-type methylesterase" evidence="5">
    <location>
        <begin position="1"/>
        <end position="182"/>
    </location>
</feature>
<keyword evidence="7" id="KW-1185">Reference proteome</keyword>
<feature type="active site" evidence="4">
    <location>
        <position position="5"/>
    </location>
</feature>